<dbReference type="GO" id="GO:0006355">
    <property type="term" value="P:regulation of DNA-templated transcription"/>
    <property type="evidence" value="ECO:0007669"/>
    <property type="project" value="InterPro"/>
</dbReference>
<dbReference type="Gene3D" id="1.10.10.10">
    <property type="entry name" value="Winged helix-like DNA-binding domain superfamily/Winged helix DNA-binding domain"/>
    <property type="match status" value="1"/>
</dbReference>
<dbReference type="Proteomes" id="UP000010729">
    <property type="component" value="Unassembled WGS sequence"/>
</dbReference>
<dbReference type="CDD" id="cd06170">
    <property type="entry name" value="LuxR_C_like"/>
    <property type="match status" value="1"/>
</dbReference>
<organism evidence="5 6">
    <name type="scientific">Arthrobacter crystallopoietes BAB-32</name>
    <dbReference type="NCBI Taxonomy" id="1246476"/>
    <lineage>
        <taxon>Bacteria</taxon>
        <taxon>Bacillati</taxon>
        <taxon>Actinomycetota</taxon>
        <taxon>Actinomycetes</taxon>
        <taxon>Micrococcales</taxon>
        <taxon>Micrococcaceae</taxon>
        <taxon>Crystallibacter</taxon>
    </lineage>
</organism>
<dbReference type="PROSITE" id="PS50043">
    <property type="entry name" value="HTH_LUXR_2"/>
    <property type="match status" value="1"/>
</dbReference>
<proteinExistence type="predicted"/>
<evidence type="ECO:0000256" key="3">
    <source>
        <dbReference type="ARBA" id="ARBA00023163"/>
    </source>
</evidence>
<sequence>MASAMEQLLIDGRNALDSGDWMSARQHFTLALKSQPGPEAAYGLARAVEWAGDFAAAIGLYEKAFVLYRRRGEVRLPALIAARELSFLYGAVCGNSAAANGWMARGETLADAAGDCVETGWVHLAACLASGDLQAMRSHAAVASELGRRLGNQDLELCARSYTGLALVLGGRISAGMRLIDEAAAGALAGEVRDYQAAGEIFCKMLLCSELTLDVQRARQWMDVAAGFGRSEHAAWVPAVCGMHYGGILIAAGEWPEAERRLVTAIADYDGGFRALRAGAVVRLADLRLRQGRLGEAAVLLEGSDTDAAAARPLAQLRLANGDASGAASLLRQQLAASGGSLLTAPETAVLAEVYLALGDRERAAGLACEMGVLAAATGLVQYRALADFTLGLCAAARGDAAAIPHLEAASAEFKAAGLPLEHVRSRLALARALIAVEPPSAAAEAFAALHDSERLGAARDADAAALLLRQLGHHSRSAPRPGGPLTRREEEVLRLIAEGLSNSQIAARLFISKRTVEHHVGSILAKLGLATRAEAQAHASPKMPLV</sequence>
<reference evidence="5 6" key="1">
    <citation type="journal article" date="2013" name="Genome Announc.">
        <title>Draft Genome Sequence of Arthrobacter crystallopoietes Strain BAB-32, Revealing Genes for Bioremediation.</title>
        <authorList>
            <person name="Joshi M.N."/>
            <person name="Pandit A.S."/>
            <person name="Sharma A."/>
            <person name="Pandya R.V."/>
            <person name="Desai S.M."/>
            <person name="Saxena A.K."/>
            <person name="Bagatharia S.B."/>
        </authorList>
    </citation>
    <scope>NUCLEOTIDE SEQUENCE [LARGE SCALE GENOMIC DNA]</scope>
    <source>
        <strain evidence="5 6">BAB-32</strain>
    </source>
</reference>
<dbReference type="SUPFAM" id="SSF48452">
    <property type="entry name" value="TPR-like"/>
    <property type="match status" value="1"/>
</dbReference>
<dbReference type="SUPFAM" id="SSF46894">
    <property type="entry name" value="C-terminal effector domain of the bipartite response regulators"/>
    <property type="match status" value="1"/>
</dbReference>
<accession>N1UTU1</accession>
<dbReference type="GO" id="GO:0003677">
    <property type="term" value="F:DNA binding"/>
    <property type="evidence" value="ECO:0007669"/>
    <property type="project" value="UniProtKB-KW"/>
</dbReference>
<keyword evidence="3" id="KW-0804">Transcription</keyword>
<dbReference type="AlphaFoldDB" id="N1UTU1"/>
<evidence type="ECO:0000256" key="1">
    <source>
        <dbReference type="ARBA" id="ARBA00023015"/>
    </source>
</evidence>
<name>N1UTU1_9MICC</name>
<dbReference type="EMBL" id="ANPE02000152">
    <property type="protein sequence ID" value="EMY33816.1"/>
    <property type="molecule type" value="Genomic_DNA"/>
</dbReference>
<gene>
    <name evidence="5" type="ORF">D477_012910</name>
</gene>
<dbReference type="Pfam" id="PF00196">
    <property type="entry name" value="GerE"/>
    <property type="match status" value="1"/>
</dbReference>
<evidence type="ECO:0000313" key="5">
    <source>
        <dbReference type="EMBL" id="EMY33816.1"/>
    </source>
</evidence>
<keyword evidence="2" id="KW-0238">DNA-binding</keyword>
<dbReference type="InterPro" id="IPR000792">
    <property type="entry name" value="Tscrpt_reg_LuxR_C"/>
</dbReference>
<dbReference type="PROSITE" id="PS00622">
    <property type="entry name" value="HTH_LUXR_1"/>
    <property type="match status" value="1"/>
</dbReference>
<evidence type="ECO:0000256" key="2">
    <source>
        <dbReference type="ARBA" id="ARBA00023125"/>
    </source>
</evidence>
<keyword evidence="6" id="KW-1185">Reference proteome</keyword>
<dbReference type="SMART" id="SM00421">
    <property type="entry name" value="HTH_LUXR"/>
    <property type="match status" value="1"/>
</dbReference>
<keyword evidence="1" id="KW-0805">Transcription regulation</keyword>
<evidence type="ECO:0000259" key="4">
    <source>
        <dbReference type="PROSITE" id="PS50043"/>
    </source>
</evidence>
<dbReference type="PANTHER" id="PTHR44688:SF25">
    <property type="entry name" value="HTH LUXR-TYPE DOMAIN-CONTAINING PROTEIN"/>
    <property type="match status" value="1"/>
</dbReference>
<dbReference type="PRINTS" id="PR00038">
    <property type="entry name" value="HTHLUXR"/>
</dbReference>
<dbReference type="Gene3D" id="1.25.40.10">
    <property type="entry name" value="Tetratricopeptide repeat domain"/>
    <property type="match status" value="1"/>
</dbReference>
<dbReference type="InterPro" id="IPR016032">
    <property type="entry name" value="Sig_transdc_resp-reg_C-effctor"/>
</dbReference>
<evidence type="ECO:0000313" key="6">
    <source>
        <dbReference type="Proteomes" id="UP000010729"/>
    </source>
</evidence>
<comment type="caution">
    <text evidence="5">The sequence shown here is derived from an EMBL/GenBank/DDBJ whole genome shotgun (WGS) entry which is preliminary data.</text>
</comment>
<feature type="domain" description="HTH luxR-type" evidence="4">
    <location>
        <begin position="479"/>
        <end position="544"/>
    </location>
</feature>
<protein>
    <submittedName>
        <fullName evidence="5">Regulatory protein LuxR</fullName>
    </submittedName>
</protein>
<dbReference type="InterPro" id="IPR036388">
    <property type="entry name" value="WH-like_DNA-bd_sf"/>
</dbReference>
<dbReference type="RefSeq" id="WP_005269671.1">
    <property type="nucleotide sequence ID" value="NZ_ANPE02000152.1"/>
</dbReference>
<dbReference type="InterPro" id="IPR011990">
    <property type="entry name" value="TPR-like_helical_dom_sf"/>
</dbReference>
<dbReference type="PANTHER" id="PTHR44688">
    <property type="entry name" value="DNA-BINDING TRANSCRIPTIONAL ACTIVATOR DEVR_DOSR"/>
    <property type="match status" value="1"/>
</dbReference>